<keyword evidence="1" id="KW-0479">Metal-binding</keyword>
<evidence type="ECO:0000313" key="4">
    <source>
        <dbReference type="Proteomes" id="UP001465755"/>
    </source>
</evidence>
<dbReference type="InterPro" id="IPR050231">
    <property type="entry name" value="Iron_ascorbate_oxido_reductase"/>
</dbReference>
<dbReference type="InterPro" id="IPR005123">
    <property type="entry name" value="Oxoglu/Fe-dep_dioxygenase_dom"/>
</dbReference>
<dbReference type="GO" id="GO:0046872">
    <property type="term" value="F:metal ion binding"/>
    <property type="evidence" value="ECO:0007669"/>
    <property type="project" value="UniProtKB-KW"/>
</dbReference>
<dbReference type="Pfam" id="PF03171">
    <property type="entry name" value="2OG-FeII_Oxy"/>
    <property type="match status" value="1"/>
</dbReference>
<sequence>MTASYWPAASVKSSREAFDSAFRAGAQSHGAVIIENFSFEAPWTDIKSLQDLLVRRPDICERLNAAQPPTKPNVKLAAVNFNKDSNRIIDQKVSLDSSAKRISKMAEDGVDIVELLGEQCKSIIDFHANIEALLAPRIMQALSGLVDDQLDSIHSDRAFTLRLCHYFERQAGEIAPRCGKHRDYGTFTIIFQDASQPGLEMLRDGVWQRVPAGCCVVQFGWCSQIRSNDRIKALPHRVVDSPAGADGIVPRRDSVAFFVAPDEAALLETITREGEVALYADMPTTHKQFKALMARRWSEREGTVEAGSDTRSQEDIVEEYQRAATMRHASAMDSGPAIKEALSTAAAPAICA</sequence>
<dbReference type="GO" id="GO:0016491">
    <property type="term" value="F:oxidoreductase activity"/>
    <property type="evidence" value="ECO:0007669"/>
    <property type="project" value="UniProtKB-KW"/>
</dbReference>
<evidence type="ECO:0000256" key="1">
    <source>
        <dbReference type="RuleBase" id="RU003682"/>
    </source>
</evidence>
<name>A0AAW1NJS2_9CHLO</name>
<comment type="similarity">
    <text evidence="1">Belongs to the iron/ascorbate-dependent oxidoreductase family.</text>
</comment>
<dbReference type="InterPro" id="IPR044861">
    <property type="entry name" value="IPNS-like_FE2OG_OXY"/>
</dbReference>
<reference evidence="3 4" key="1">
    <citation type="journal article" date="2024" name="Nat. Commun.">
        <title>Phylogenomics reveals the evolutionary origins of lichenization in chlorophyte algae.</title>
        <authorList>
            <person name="Puginier C."/>
            <person name="Libourel C."/>
            <person name="Otte J."/>
            <person name="Skaloud P."/>
            <person name="Haon M."/>
            <person name="Grisel S."/>
            <person name="Petersen M."/>
            <person name="Berrin J.G."/>
            <person name="Delaux P.M."/>
            <person name="Dal Grande F."/>
            <person name="Keller J."/>
        </authorList>
    </citation>
    <scope>NUCLEOTIDE SEQUENCE [LARGE SCALE GENOMIC DNA]</scope>
    <source>
        <strain evidence="3 4">SAG 2036</strain>
    </source>
</reference>
<dbReference type="PROSITE" id="PS51471">
    <property type="entry name" value="FE2OG_OXY"/>
    <property type="match status" value="1"/>
</dbReference>
<evidence type="ECO:0000313" key="3">
    <source>
        <dbReference type="EMBL" id="KAK9786594.1"/>
    </source>
</evidence>
<dbReference type="SUPFAM" id="SSF51197">
    <property type="entry name" value="Clavaminate synthase-like"/>
    <property type="match status" value="1"/>
</dbReference>
<dbReference type="AlphaFoldDB" id="A0AAW1NJS2"/>
<keyword evidence="4" id="KW-1185">Reference proteome</keyword>
<feature type="domain" description="Fe2OG dioxygenase" evidence="2">
    <location>
        <begin position="157"/>
        <end position="261"/>
    </location>
</feature>
<dbReference type="PANTHER" id="PTHR47990">
    <property type="entry name" value="2-OXOGLUTARATE (2OG) AND FE(II)-DEPENDENT OXYGENASE SUPERFAMILY PROTEIN-RELATED"/>
    <property type="match status" value="1"/>
</dbReference>
<keyword evidence="1" id="KW-0560">Oxidoreductase</keyword>
<comment type="caution">
    <text evidence="3">The sequence shown here is derived from an EMBL/GenBank/DDBJ whole genome shotgun (WGS) entry which is preliminary data.</text>
</comment>
<dbReference type="Gene3D" id="2.60.120.330">
    <property type="entry name" value="B-lactam Antibiotic, Isopenicillin N Synthase, Chain"/>
    <property type="match status" value="1"/>
</dbReference>
<evidence type="ECO:0000259" key="2">
    <source>
        <dbReference type="PROSITE" id="PS51471"/>
    </source>
</evidence>
<proteinExistence type="inferred from homology"/>
<organism evidence="3 4">
    <name type="scientific">Symbiochloris irregularis</name>
    <dbReference type="NCBI Taxonomy" id="706552"/>
    <lineage>
        <taxon>Eukaryota</taxon>
        <taxon>Viridiplantae</taxon>
        <taxon>Chlorophyta</taxon>
        <taxon>core chlorophytes</taxon>
        <taxon>Trebouxiophyceae</taxon>
        <taxon>Trebouxiales</taxon>
        <taxon>Trebouxiaceae</taxon>
        <taxon>Symbiochloris</taxon>
    </lineage>
</organism>
<gene>
    <name evidence="3" type="ORF">WJX73_008603</name>
</gene>
<protein>
    <recommendedName>
        <fullName evidence="2">Fe2OG dioxygenase domain-containing protein</fullName>
    </recommendedName>
</protein>
<dbReference type="Proteomes" id="UP001465755">
    <property type="component" value="Unassembled WGS sequence"/>
</dbReference>
<accession>A0AAW1NJS2</accession>
<dbReference type="EMBL" id="JALJOQ010000268">
    <property type="protein sequence ID" value="KAK9786594.1"/>
    <property type="molecule type" value="Genomic_DNA"/>
</dbReference>
<keyword evidence="1" id="KW-0408">Iron</keyword>
<dbReference type="InterPro" id="IPR027443">
    <property type="entry name" value="IPNS-like_sf"/>
</dbReference>